<gene>
    <name evidence="1" type="ORF">LKD75_16325</name>
</gene>
<proteinExistence type="predicted"/>
<sequence>MSKQIKIVHVSDDNCDVSLNVGSINGVQEGDKFLVYSLSDHEIVDPDTGESLGYLEFVKGTGEVVHVQDKMCTITSVTYRKPVAKKTIRKTTPSMTMWAGSTVEEIVQDDNREQIPFDNPHVGDLAKPI</sequence>
<evidence type="ECO:0000313" key="2">
    <source>
        <dbReference type="Proteomes" id="UP001197795"/>
    </source>
</evidence>
<accession>A0AAE3A2H9</accession>
<dbReference type="Proteomes" id="UP001197795">
    <property type="component" value="Unassembled WGS sequence"/>
</dbReference>
<name>A0AAE3A2H9_9FIRM</name>
<dbReference type="Gene3D" id="2.40.10.410">
    <property type="entry name" value="FlgT, C-terminal domain"/>
    <property type="match status" value="1"/>
</dbReference>
<organism evidence="1 2">
    <name type="scientific">Waltera acetigignens</name>
    <dbReference type="NCBI Taxonomy" id="2981769"/>
    <lineage>
        <taxon>Bacteria</taxon>
        <taxon>Bacillati</taxon>
        <taxon>Bacillota</taxon>
        <taxon>Clostridia</taxon>
        <taxon>Lachnospirales</taxon>
        <taxon>Lachnospiraceae</taxon>
        <taxon>Waltera</taxon>
    </lineage>
</organism>
<dbReference type="AlphaFoldDB" id="A0AAE3A2H9"/>
<dbReference type="InterPro" id="IPR038165">
    <property type="entry name" value="FlgT_C_sf"/>
</dbReference>
<dbReference type="EMBL" id="JAJEPV010000060">
    <property type="protein sequence ID" value="MCC2121129.1"/>
    <property type="molecule type" value="Genomic_DNA"/>
</dbReference>
<keyword evidence="2" id="KW-1185">Reference proteome</keyword>
<dbReference type="RefSeq" id="WP_022312329.1">
    <property type="nucleotide sequence ID" value="NZ_JAJEPV010000060.1"/>
</dbReference>
<protein>
    <submittedName>
        <fullName evidence="1">Uncharacterized protein</fullName>
    </submittedName>
</protein>
<reference evidence="1 2" key="1">
    <citation type="submission" date="2021-10" db="EMBL/GenBank/DDBJ databases">
        <title>Anaerobic single-cell dispensing facilitates the cultivation of human gut bacteria.</title>
        <authorList>
            <person name="Afrizal A."/>
        </authorList>
    </citation>
    <scope>NUCLEOTIDE SEQUENCE [LARGE SCALE GENOMIC DNA]</scope>
    <source>
        <strain evidence="1 2">CLA-AA-H273</strain>
    </source>
</reference>
<comment type="caution">
    <text evidence="1">The sequence shown here is derived from an EMBL/GenBank/DDBJ whole genome shotgun (WGS) entry which is preliminary data.</text>
</comment>
<evidence type="ECO:0000313" key="1">
    <source>
        <dbReference type="EMBL" id="MCC2121129.1"/>
    </source>
</evidence>